<keyword evidence="1" id="KW-0812">Transmembrane</keyword>
<dbReference type="Proteomes" id="UP000294901">
    <property type="component" value="Unassembled WGS sequence"/>
</dbReference>
<evidence type="ECO:0000256" key="1">
    <source>
        <dbReference type="SAM" id="Phobius"/>
    </source>
</evidence>
<dbReference type="Pfam" id="PF13239">
    <property type="entry name" value="2TM"/>
    <property type="match status" value="1"/>
</dbReference>
<reference evidence="3 4" key="1">
    <citation type="submission" date="2019-03" db="EMBL/GenBank/DDBJ databases">
        <title>Sequencing the genomes of 1000 actinobacteria strains.</title>
        <authorList>
            <person name="Klenk H.-P."/>
        </authorList>
    </citation>
    <scope>NUCLEOTIDE SEQUENCE [LARGE SCALE GENOMIC DNA]</scope>
    <source>
        <strain evidence="3 4">DSM 43805</strain>
    </source>
</reference>
<keyword evidence="4" id="KW-1185">Reference proteome</keyword>
<gene>
    <name evidence="3" type="ORF">C8E87_5725</name>
</gene>
<evidence type="ECO:0000259" key="2">
    <source>
        <dbReference type="Pfam" id="PF13239"/>
    </source>
</evidence>
<evidence type="ECO:0000313" key="4">
    <source>
        <dbReference type="Proteomes" id="UP000294901"/>
    </source>
</evidence>
<comment type="caution">
    <text evidence="3">The sequence shown here is derived from an EMBL/GenBank/DDBJ whole genome shotgun (WGS) entry which is preliminary data.</text>
</comment>
<evidence type="ECO:0000313" key="3">
    <source>
        <dbReference type="EMBL" id="TDO41964.1"/>
    </source>
</evidence>
<protein>
    <submittedName>
        <fullName evidence="3">2TM domain-containing protein</fullName>
    </submittedName>
</protein>
<feature type="domain" description="2TM" evidence="2">
    <location>
        <begin position="9"/>
        <end position="71"/>
    </location>
</feature>
<feature type="transmembrane region" description="Helical" evidence="1">
    <location>
        <begin position="45"/>
        <end position="64"/>
    </location>
</feature>
<feature type="transmembrane region" description="Helical" evidence="1">
    <location>
        <begin position="21"/>
        <end position="39"/>
    </location>
</feature>
<dbReference type="EMBL" id="SNWR01000001">
    <property type="protein sequence ID" value="TDO41964.1"/>
    <property type="molecule type" value="Genomic_DNA"/>
</dbReference>
<keyword evidence="1" id="KW-1133">Transmembrane helix</keyword>
<dbReference type="RefSeq" id="WP_133875921.1">
    <property type="nucleotide sequence ID" value="NZ_BOMD01000064.1"/>
</dbReference>
<proteinExistence type="predicted"/>
<organism evidence="3 4">
    <name type="scientific">Paractinoplanes brasiliensis</name>
    <dbReference type="NCBI Taxonomy" id="52695"/>
    <lineage>
        <taxon>Bacteria</taxon>
        <taxon>Bacillati</taxon>
        <taxon>Actinomycetota</taxon>
        <taxon>Actinomycetes</taxon>
        <taxon>Micromonosporales</taxon>
        <taxon>Micromonosporaceae</taxon>
        <taxon>Paractinoplanes</taxon>
    </lineage>
</organism>
<dbReference type="InterPro" id="IPR025698">
    <property type="entry name" value="2TM_dom"/>
</dbReference>
<dbReference type="OrthoDB" id="5145586at2"/>
<dbReference type="AlphaFoldDB" id="A0A4R6JYN8"/>
<sequence length="87" mass="10060">MSNDLRAAAITRLRKKRDLQAHLLSYVLVNLFLNGIWLLTTPGGFYWPMFPLLGWGIGIAFHVWDVYVSSDPSEEAIHTEMERLSRR</sequence>
<name>A0A4R6JYN8_9ACTN</name>
<keyword evidence="1" id="KW-0472">Membrane</keyword>
<accession>A0A4R6JYN8</accession>